<organism evidence="4 5">
    <name type="scientific">Limnospira platensis NIES-46</name>
    <dbReference type="NCBI Taxonomy" id="1236695"/>
    <lineage>
        <taxon>Bacteria</taxon>
        <taxon>Bacillati</taxon>
        <taxon>Cyanobacteriota</taxon>
        <taxon>Cyanophyceae</taxon>
        <taxon>Oscillatoriophycideae</taxon>
        <taxon>Oscillatoriales</taxon>
        <taxon>Sirenicapillariaceae</taxon>
        <taxon>Limnospira</taxon>
    </lineage>
</organism>
<dbReference type="Proteomes" id="UP000326169">
    <property type="component" value="Unassembled WGS sequence"/>
</dbReference>
<dbReference type="Pfam" id="PF00501">
    <property type="entry name" value="AMP-binding"/>
    <property type="match status" value="1"/>
</dbReference>
<sequence>MDYQTSPNLPALNIPNPDNFLIAENGDLFLNIAHQRLKKLMNYYQEYGKTATILIAEPYPVIFLGTFWAGIMANCSVILANPNWGIYEWEQVFNSIGNTDLQFGNLPHIAKIDDVDNPINQRRSLFPSGSILIPTGGTSGTIKFAVHTWETLTASAIGFQQYFDKFQINSFCILPLFHVSGLMQFVRSLITGGQLVIWSGKNLEKGDYPQLDISDFFISLVPTQLHRLLYHPQTANWLSKFTTVLLGGSPPWLELLNQARQHQIRLSPTYGMTETASGVVTLKPDDFLAGNNSSGRVLPHAKVMIVDPQGQPVKSPEIGLIKIQANSLSWGHDTHINQPRLSQLVTDDLGYFDDWGYLTLVGRQGDKIITGGENVFPVEVEAAILATGMVADVCVVGIGDRHWGEVVTAVYVPHYPPVSIEILANSLGDRLSRYKHPKNWIAVDTLPRNDRGKINRKSVIQQIQN</sequence>
<keyword evidence="5" id="KW-1185">Reference proteome</keyword>
<accession>A0A5M3T814</accession>
<evidence type="ECO:0000313" key="5">
    <source>
        <dbReference type="Proteomes" id="UP000326169"/>
    </source>
</evidence>
<dbReference type="RefSeq" id="WP_014274714.1">
    <property type="nucleotide sequence ID" value="NZ_BIMW01000075.1"/>
</dbReference>
<evidence type="ECO:0000313" key="4">
    <source>
        <dbReference type="EMBL" id="GCE93589.1"/>
    </source>
</evidence>
<evidence type="ECO:0000259" key="3">
    <source>
        <dbReference type="Pfam" id="PF13193"/>
    </source>
</evidence>
<feature type="domain" description="AMP-binding enzyme C-terminal" evidence="3">
    <location>
        <begin position="379"/>
        <end position="453"/>
    </location>
</feature>
<dbReference type="Gene3D" id="3.30.300.30">
    <property type="match status" value="1"/>
</dbReference>
<dbReference type="PANTHER" id="PTHR43201:SF8">
    <property type="entry name" value="ACYL-COA SYNTHETASE FAMILY MEMBER 3"/>
    <property type="match status" value="1"/>
</dbReference>
<comment type="caution">
    <text evidence="4">The sequence shown here is derived from an EMBL/GenBank/DDBJ whole genome shotgun (WGS) entry which is preliminary data.</text>
</comment>
<dbReference type="SUPFAM" id="SSF56801">
    <property type="entry name" value="Acetyl-CoA synthetase-like"/>
    <property type="match status" value="1"/>
</dbReference>
<dbReference type="InterPro" id="IPR025110">
    <property type="entry name" value="AMP-bd_C"/>
</dbReference>
<dbReference type="GeneID" id="301682499"/>
<name>A0A5M3T814_LIMPL</name>
<proteinExistence type="inferred from homology"/>
<dbReference type="PANTHER" id="PTHR43201">
    <property type="entry name" value="ACYL-COA SYNTHETASE"/>
    <property type="match status" value="1"/>
</dbReference>
<dbReference type="Gene3D" id="3.40.50.12780">
    <property type="entry name" value="N-terminal domain of ligase-like"/>
    <property type="match status" value="1"/>
</dbReference>
<dbReference type="InterPro" id="IPR042099">
    <property type="entry name" value="ANL_N_sf"/>
</dbReference>
<gene>
    <name evidence="4" type="primary">menE</name>
    <name evidence="4" type="ORF">NIES46_16400</name>
</gene>
<dbReference type="EMBL" id="BIMW01000075">
    <property type="protein sequence ID" value="GCE93589.1"/>
    <property type="molecule type" value="Genomic_DNA"/>
</dbReference>
<protein>
    <submittedName>
        <fullName evidence="4">O-succinylbenzoyl-CoA synthetase</fullName>
    </submittedName>
</protein>
<evidence type="ECO:0000259" key="2">
    <source>
        <dbReference type="Pfam" id="PF00501"/>
    </source>
</evidence>
<reference evidence="4 5" key="1">
    <citation type="journal article" date="2019" name="J Genomics">
        <title>The Draft Genome of a Hydrogen-producing Cyanobacterium, Arthrospira platensis NIES-46.</title>
        <authorList>
            <person name="Suzuki S."/>
            <person name="Yamaguchi H."/>
            <person name="Kawachi M."/>
        </authorList>
    </citation>
    <scope>NUCLEOTIDE SEQUENCE [LARGE SCALE GENOMIC DNA]</scope>
    <source>
        <strain evidence="4 5">NIES-46</strain>
    </source>
</reference>
<dbReference type="InterPro" id="IPR045851">
    <property type="entry name" value="AMP-bd_C_sf"/>
</dbReference>
<dbReference type="InterPro" id="IPR000873">
    <property type="entry name" value="AMP-dep_synth/lig_dom"/>
</dbReference>
<comment type="similarity">
    <text evidence="1">Belongs to the ATP-dependent AMP-binding enzyme family.</text>
</comment>
<dbReference type="Pfam" id="PF13193">
    <property type="entry name" value="AMP-binding_C"/>
    <property type="match status" value="1"/>
</dbReference>
<evidence type="ECO:0000256" key="1">
    <source>
        <dbReference type="ARBA" id="ARBA00006432"/>
    </source>
</evidence>
<feature type="domain" description="AMP-dependent synthetase/ligase" evidence="2">
    <location>
        <begin position="131"/>
        <end position="325"/>
    </location>
</feature>